<accession>A0ABT6FRK0</accession>
<protein>
    <recommendedName>
        <fullName evidence="3">DUF4369 domain-containing protein</fullName>
    </recommendedName>
</protein>
<evidence type="ECO:0000313" key="1">
    <source>
        <dbReference type="EMBL" id="MDG3585904.1"/>
    </source>
</evidence>
<dbReference type="EMBL" id="JAPMUA010000003">
    <property type="protein sequence ID" value="MDG3585904.1"/>
    <property type="molecule type" value="Genomic_DNA"/>
</dbReference>
<name>A0ABT6FRK0_9FLAO</name>
<sequence>MASTKTNCKTPLFAFLFLGIFPLFSQKNKELKIFIYENDRAIQTFGVANIATKEEGKHIGGYYVINAFVGDQLFFA</sequence>
<dbReference type="Proteomes" id="UP001153642">
    <property type="component" value="Unassembled WGS sequence"/>
</dbReference>
<evidence type="ECO:0000313" key="2">
    <source>
        <dbReference type="Proteomes" id="UP001153642"/>
    </source>
</evidence>
<keyword evidence="2" id="KW-1185">Reference proteome</keyword>
<organism evidence="1 2">
    <name type="scientific">Galbibacter pacificus</name>
    <dbReference type="NCBI Taxonomy" id="2996052"/>
    <lineage>
        <taxon>Bacteria</taxon>
        <taxon>Pseudomonadati</taxon>
        <taxon>Bacteroidota</taxon>
        <taxon>Flavobacteriia</taxon>
        <taxon>Flavobacteriales</taxon>
        <taxon>Flavobacteriaceae</taxon>
        <taxon>Galbibacter</taxon>
    </lineage>
</organism>
<proteinExistence type="predicted"/>
<gene>
    <name evidence="1" type="ORF">OSR52_08470</name>
</gene>
<evidence type="ECO:0008006" key="3">
    <source>
        <dbReference type="Google" id="ProtNLM"/>
    </source>
</evidence>
<comment type="caution">
    <text evidence="1">The sequence shown here is derived from an EMBL/GenBank/DDBJ whole genome shotgun (WGS) entry which is preliminary data.</text>
</comment>
<reference evidence="1" key="1">
    <citation type="submission" date="2022-11" db="EMBL/GenBank/DDBJ databases">
        <title>High-quality draft genome sequence of Galbibacter sp. strain CMA-7.</title>
        <authorList>
            <person name="Wei L."/>
            <person name="Dong C."/>
            <person name="Shao Z."/>
        </authorList>
    </citation>
    <scope>NUCLEOTIDE SEQUENCE</scope>
    <source>
        <strain evidence="1">CMA-7</strain>
    </source>
</reference>
<dbReference type="RefSeq" id="WP_277900180.1">
    <property type="nucleotide sequence ID" value="NZ_JAPMUA010000003.1"/>
</dbReference>